<dbReference type="Proteomes" id="UP000243797">
    <property type="component" value="Unassembled WGS sequence"/>
</dbReference>
<comment type="caution">
    <text evidence="1">The sequence shown here is derived from an EMBL/GenBank/DDBJ whole genome shotgun (WGS) entry which is preliminary data.</text>
</comment>
<reference evidence="1 2" key="1">
    <citation type="submission" date="2017-06" db="EMBL/GenBank/DDBJ databases">
        <title>Draft genome sequence of a variant of Elsinoe murrayae.</title>
        <authorList>
            <person name="Cheng Q."/>
        </authorList>
    </citation>
    <scope>NUCLEOTIDE SEQUENCE [LARGE SCALE GENOMIC DNA]</scope>
    <source>
        <strain evidence="1 2">CQ-2017a</strain>
    </source>
</reference>
<gene>
    <name evidence="1" type="ORF">CAC42_490</name>
</gene>
<dbReference type="GO" id="GO:0016616">
    <property type="term" value="F:oxidoreductase activity, acting on the CH-OH group of donors, NAD or NADP as acceptor"/>
    <property type="evidence" value="ECO:0007669"/>
    <property type="project" value="TreeGrafter"/>
</dbReference>
<keyword evidence="2" id="KW-1185">Reference proteome</keyword>
<dbReference type="Pfam" id="PF00106">
    <property type="entry name" value="adh_short"/>
    <property type="match status" value="1"/>
</dbReference>
<evidence type="ECO:0008006" key="3">
    <source>
        <dbReference type="Google" id="ProtNLM"/>
    </source>
</evidence>
<dbReference type="OrthoDB" id="5296at2759"/>
<dbReference type="PRINTS" id="PR00081">
    <property type="entry name" value="GDHRDH"/>
</dbReference>
<dbReference type="EMBL" id="NKHZ01000001">
    <property type="protein sequence ID" value="PNS21892.1"/>
    <property type="molecule type" value="Genomic_DNA"/>
</dbReference>
<sequence>MGRNVVITGAASGLGLEFLRHYSRSDPTNTVYGIDQQPCKDAESMGNVQFHELDVTSESSLAKLQTSLSGIPIDLVVHSAGIRGLVSELEDNHPPDVNACETLDVMTPDTMLRTFNVNAIGTFALLRSLVPNLRKTPGSKVVVMSSRMGSVGRNSSGSAYAYRASKAAQNAIVKSLAIDVPDVFFILCHPGRVETKLVKWKEEGAIPPKESVSGIVALIEEWGKSDSGKFYDRFGEPIEW</sequence>
<dbReference type="Gene3D" id="3.40.50.720">
    <property type="entry name" value="NAD(P)-binding Rossmann-like Domain"/>
    <property type="match status" value="1"/>
</dbReference>
<dbReference type="InParanoid" id="A0A2K1R3M3"/>
<evidence type="ECO:0000313" key="2">
    <source>
        <dbReference type="Proteomes" id="UP000243797"/>
    </source>
</evidence>
<accession>A0A2K1R3M3</accession>
<dbReference type="AlphaFoldDB" id="A0A2K1R3M3"/>
<organism evidence="1 2">
    <name type="scientific">Sphaceloma murrayae</name>
    <dbReference type="NCBI Taxonomy" id="2082308"/>
    <lineage>
        <taxon>Eukaryota</taxon>
        <taxon>Fungi</taxon>
        <taxon>Dikarya</taxon>
        <taxon>Ascomycota</taxon>
        <taxon>Pezizomycotina</taxon>
        <taxon>Dothideomycetes</taxon>
        <taxon>Dothideomycetidae</taxon>
        <taxon>Myriangiales</taxon>
        <taxon>Elsinoaceae</taxon>
        <taxon>Sphaceloma</taxon>
    </lineage>
</organism>
<proteinExistence type="predicted"/>
<dbReference type="PANTHER" id="PTHR45458:SF1">
    <property type="entry name" value="SHORT CHAIN DEHYDROGENASE"/>
    <property type="match status" value="1"/>
</dbReference>
<dbReference type="SUPFAM" id="SSF51735">
    <property type="entry name" value="NAD(P)-binding Rossmann-fold domains"/>
    <property type="match status" value="1"/>
</dbReference>
<dbReference type="InterPro" id="IPR036291">
    <property type="entry name" value="NAD(P)-bd_dom_sf"/>
</dbReference>
<dbReference type="PANTHER" id="PTHR45458">
    <property type="entry name" value="SHORT-CHAIN DEHYDROGENASE/REDUCTASE SDR"/>
    <property type="match status" value="1"/>
</dbReference>
<evidence type="ECO:0000313" key="1">
    <source>
        <dbReference type="EMBL" id="PNS21892.1"/>
    </source>
</evidence>
<name>A0A2K1R3M3_9PEZI</name>
<dbReference type="InterPro" id="IPR002347">
    <property type="entry name" value="SDR_fam"/>
</dbReference>
<dbReference type="InterPro" id="IPR052184">
    <property type="entry name" value="SDR_enzymes"/>
</dbReference>
<protein>
    <recommendedName>
        <fullName evidence="3">C-factor</fullName>
    </recommendedName>
</protein>